<dbReference type="Proteomes" id="UP000607653">
    <property type="component" value="Unassembled WGS sequence"/>
</dbReference>
<accession>A0A822ZRX9</accession>
<proteinExistence type="predicted"/>
<sequence>MQREPLQRGEEHAKMEKYKAVVYFFTKLSKCRPCSHV</sequence>
<comment type="caution">
    <text evidence="1">The sequence shown here is derived from an EMBL/GenBank/DDBJ whole genome shotgun (WGS) entry which is preliminary data.</text>
</comment>
<gene>
    <name evidence="1" type="ORF">HUJ06_017168</name>
</gene>
<keyword evidence="2" id="KW-1185">Reference proteome</keyword>
<protein>
    <submittedName>
        <fullName evidence="1">Uncharacterized protein</fullName>
    </submittedName>
</protein>
<name>A0A822ZRX9_NELNU</name>
<dbReference type="AlphaFoldDB" id="A0A822ZRX9"/>
<evidence type="ECO:0000313" key="1">
    <source>
        <dbReference type="EMBL" id="DAD47230.1"/>
    </source>
</evidence>
<reference evidence="1 2" key="1">
    <citation type="journal article" date="2020" name="Mol. Biol. Evol.">
        <title>Distinct Expression and Methylation Patterns for Genes with Different Fates following a Single Whole-Genome Duplication in Flowering Plants.</title>
        <authorList>
            <person name="Shi T."/>
            <person name="Rahmani R.S."/>
            <person name="Gugger P.F."/>
            <person name="Wang M."/>
            <person name="Li H."/>
            <person name="Zhang Y."/>
            <person name="Li Z."/>
            <person name="Wang Q."/>
            <person name="Van de Peer Y."/>
            <person name="Marchal K."/>
            <person name="Chen J."/>
        </authorList>
    </citation>
    <scope>NUCLEOTIDE SEQUENCE [LARGE SCALE GENOMIC DNA]</scope>
    <source>
        <tissue evidence="1">Leaf</tissue>
    </source>
</reference>
<evidence type="ECO:0000313" key="2">
    <source>
        <dbReference type="Proteomes" id="UP000607653"/>
    </source>
</evidence>
<organism evidence="1 2">
    <name type="scientific">Nelumbo nucifera</name>
    <name type="common">Sacred lotus</name>
    <dbReference type="NCBI Taxonomy" id="4432"/>
    <lineage>
        <taxon>Eukaryota</taxon>
        <taxon>Viridiplantae</taxon>
        <taxon>Streptophyta</taxon>
        <taxon>Embryophyta</taxon>
        <taxon>Tracheophyta</taxon>
        <taxon>Spermatophyta</taxon>
        <taxon>Magnoliopsida</taxon>
        <taxon>Proteales</taxon>
        <taxon>Nelumbonaceae</taxon>
        <taxon>Nelumbo</taxon>
    </lineage>
</organism>
<dbReference type="EMBL" id="DUZY01000008">
    <property type="protein sequence ID" value="DAD47230.1"/>
    <property type="molecule type" value="Genomic_DNA"/>
</dbReference>